<name>A0A147DR44_9MICO</name>
<protein>
    <submittedName>
        <fullName evidence="1">Uncharacterized protein</fullName>
    </submittedName>
</protein>
<evidence type="ECO:0000313" key="2">
    <source>
        <dbReference type="Proteomes" id="UP000072763"/>
    </source>
</evidence>
<evidence type="ECO:0000313" key="1">
    <source>
        <dbReference type="EMBL" id="KTR52134.1"/>
    </source>
</evidence>
<dbReference type="EMBL" id="LDRC01000036">
    <property type="protein sequence ID" value="KTR52134.1"/>
    <property type="molecule type" value="Genomic_DNA"/>
</dbReference>
<reference evidence="1 2" key="1">
    <citation type="journal article" date="2016" name="Front. Microbiol.">
        <title>Genomic Resource of Rice Seed Associated Bacteria.</title>
        <authorList>
            <person name="Midha S."/>
            <person name="Bansal K."/>
            <person name="Sharma S."/>
            <person name="Kumar N."/>
            <person name="Patil P.P."/>
            <person name="Chaudhry V."/>
            <person name="Patil P.B."/>
        </authorList>
    </citation>
    <scope>NUCLEOTIDE SEQUENCE [LARGE SCALE GENOMIC DNA]</scope>
    <source>
        <strain evidence="1 2">NS359</strain>
    </source>
</reference>
<dbReference type="PATRIC" id="fig|465820.4.peg.1558"/>
<dbReference type="AlphaFoldDB" id="A0A147DR44"/>
<proteinExistence type="predicted"/>
<accession>A0A147DR44</accession>
<gene>
    <name evidence="1" type="ORF">NS359_07360</name>
</gene>
<dbReference type="STRING" id="465820.NS263_13615"/>
<sequence>MAAVLAAVVGSAVTLLGAAVAGVWALVRWRRDVAREERDRAWARFVWTVDHACDDDVGRADIGRSTARAMSRMQILRADDAAIGEIVLDLISEGDADDGGRPGGRAHRTRP</sequence>
<comment type="caution">
    <text evidence="1">The sequence shown here is derived from an EMBL/GenBank/DDBJ whole genome shotgun (WGS) entry which is preliminary data.</text>
</comment>
<organism evidence="1 2">
    <name type="scientific">Curtobacterium oceanosedimentum</name>
    <dbReference type="NCBI Taxonomy" id="465820"/>
    <lineage>
        <taxon>Bacteria</taxon>
        <taxon>Bacillati</taxon>
        <taxon>Actinomycetota</taxon>
        <taxon>Actinomycetes</taxon>
        <taxon>Micrococcales</taxon>
        <taxon>Microbacteriaceae</taxon>
        <taxon>Curtobacterium</taxon>
    </lineage>
</organism>
<dbReference type="Proteomes" id="UP000072763">
    <property type="component" value="Unassembled WGS sequence"/>
</dbReference>